<accession>A8NSQ0</accession>
<dbReference type="InterPro" id="IPR044861">
    <property type="entry name" value="IPNS-like_FE2OG_OXY"/>
</dbReference>
<evidence type="ECO:0000313" key="8">
    <source>
        <dbReference type="Proteomes" id="UP000001861"/>
    </source>
</evidence>
<dbReference type="KEGG" id="cci:CC1G_05056"/>
<protein>
    <recommendedName>
        <fullName evidence="6">Fe2OG dioxygenase domain-containing protein</fullName>
    </recommendedName>
</protein>
<dbReference type="VEuPathDB" id="FungiDB:CC1G_05056"/>
<dbReference type="GeneID" id="6012603"/>
<dbReference type="Gene3D" id="2.60.120.330">
    <property type="entry name" value="B-lactam Antibiotic, Isopenicillin N Synthase, Chain"/>
    <property type="match status" value="1"/>
</dbReference>
<dbReference type="SUPFAM" id="SSF51197">
    <property type="entry name" value="Clavaminate synthase-like"/>
    <property type="match status" value="1"/>
</dbReference>
<dbReference type="FunCoup" id="A8NSQ0">
    <property type="interactions" value="6"/>
</dbReference>
<evidence type="ECO:0000256" key="2">
    <source>
        <dbReference type="ARBA" id="ARBA00022723"/>
    </source>
</evidence>
<dbReference type="InterPro" id="IPR026992">
    <property type="entry name" value="DIOX_N"/>
</dbReference>
<gene>
    <name evidence="7" type="ORF">CC1G_05056</name>
</gene>
<keyword evidence="2 5" id="KW-0479">Metal-binding</keyword>
<evidence type="ECO:0000259" key="6">
    <source>
        <dbReference type="PROSITE" id="PS51471"/>
    </source>
</evidence>
<feature type="domain" description="Fe2OG dioxygenase" evidence="6">
    <location>
        <begin position="211"/>
        <end position="314"/>
    </location>
</feature>
<dbReference type="GO" id="GO:0016491">
    <property type="term" value="F:oxidoreductase activity"/>
    <property type="evidence" value="ECO:0007669"/>
    <property type="project" value="UniProtKB-KW"/>
</dbReference>
<dbReference type="InParanoid" id="A8NSQ0"/>
<dbReference type="OMA" id="AKYEVVT"/>
<dbReference type="STRING" id="240176.A8NSQ0"/>
<evidence type="ECO:0000256" key="3">
    <source>
        <dbReference type="ARBA" id="ARBA00023002"/>
    </source>
</evidence>
<comment type="similarity">
    <text evidence="1 5">Belongs to the iron/ascorbate-dependent oxidoreductase family.</text>
</comment>
<dbReference type="eggNOG" id="KOG0143">
    <property type="taxonomic scope" value="Eukaryota"/>
</dbReference>
<dbReference type="EMBL" id="AACS02000008">
    <property type="protein sequence ID" value="EAU85839.2"/>
    <property type="molecule type" value="Genomic_DNA"/>
</dbReference>
<dbReference type="AlphaFoldDB" id="A8NSQ0"/>
<dbReference type="PRINTS" id="PR00682">
    <property type="entry name" value="IPNSYNTHASE"/>
</dbReference>
<keyword evidence="3 5" id="KW-0560">Oxidoreductase</keyword>
<dbReference type="PANTHER" id="PTHR10209:SF804">
    <property type="entry name" value="FE2OG DIOXYGENASE DOMAIN-CONTAINING PROTEIN"/>
    <property type="match status" value="1"/>
</dbReference>
<proteinExistence type="inferred from homology"/>
<keyword evidence="8" id="KW-1185">Reference proteome</keyword>
<evidence type="ECO:0000256" key="1">
    <source>
        <dbReference type="ARBA" id="ARBA00008056"/>
    </source>
</evidence>
<keyword evidence="4 5" id="KW-0408">Iron</keyword>
<dbReference type="Pfam" id="PF14226">
    <property type="entry name" value="DIOX_N"/>
    <property type="match status" value="1"/>
</dbReference>
<dbReference type="RefSeq" id="XP_001836063.2">
    <property type="nucleotide sequence ID" value="XM_001836011.2"/>
</dbReference>
<dbReference type="PANTHER" id="PTHR10209">
    <property type="entry name" value="OXIDOREDUCTASE, 2OG-FE II OXYGENASE FAMILY PROTEIN"/>
    <property type="match status" value="1"/>
</dbReference>
<evidence type="ECO:0000256" key="4">
    <source>
        <dbReference type="ARBA" id="ARBA00023004"/>
    </source>
</evidence>
<dbReference type="InterPro" id="IPR005123">
    <property type="entry name" value="Oxoglu/Fe-dep_dioxygenase_dom"/>
</dbReference>
<dbReference type="HOGENOM" id="CLU_010119_6_3_1"/>
<reference evidence="7 8" key="1">
    <citation type="journal article" date="2010" name="Proc. Natl. Acad. Sci. U.S.A.">
        <title>Insights into evolution of multicellular fungi from the assembled chromosomes of the mushroom Coprinopsis cinerea (Coprinus cinereus).</title>
        <authorList>
            <person name="Stajich J.E."/>
            <person name="Wilke S.K."/>
            <person name="Ahren D."/>
            <person name="Au C.H."/>
            <person name="Birren B.W."/>
            <person name="Borodovsky M."/>
            <person name="Burns C."/>
            <person name="Canback B."/>
            <person name="Casselton L.A."/>
            <person name="Cheng C.K."/>
            <person name="Deng J."/>
            <person name="Dietrich F.S."/>
            <person name="Fargo D.C."/>
            <person name="Farman M.L."/>
            <person name="Gathman A.C."/>
            <person name="Goldberg J."/>
            <person name="Guigo R."/>
            <person name="Hoegger P.J."/>
            <person name="Hooker J.B."/>
            <person name="Huggins A."/>
            <person name="James T.Y."/>
            <person name="Kamada T."/>
            <person name="Kilaru S."/>
            <person name="Kodira C."/>
            <person name="Kues U."/>
            <person name="Kupfer D."/>
            <person name="Kwan H.S."/>
            <person name="Lomsadze A."/>
            <person name="Li W."/>
            <person name="Lilly W.W."/>
            <person name="Ma L.J."/>
            <person name="Mackey A.J."/>
            <person name="Manning G."/>
            <person name="Martin F."/>
            <person name="Muraguchi H."/>
            <person name="Natvig D.O."/>
            <person name="Palmerini H."/>
            <person name="Ramesh M.A."/>
            <person name="Rehmeyer C.J."/>
            <person name="Roe B.A."/>
            <person name="Shenoy N."/>
            <person name="Stanke M."/>
            <person name="Ter-Hovhannisyan V."/>
            <person name="Tunlid A."/>
            <person name="Velagapudi R."/>
            <person name="Vision T.J."/>
            <person name="Zeng Q."/>
            <person name="Zolan M.E."/>
            <person name="Pukkila P.J."/>
        </authorList>
    </citation>
    <scope>NUCLEOTIDE SEQUENCE [LARGE SCALE GENOMIC DNA]</scope>
    <source>
        <strain evidence="8">Okayama-7 / 130 / ATCC MYA-4618 / FGSC 9003</strain>
    </source>
</reference>
<sequence>MSSTDSSTLPKPTPPCWLADVRTESTFEEIPVIDVTAAFSSDKKERRELADRIRDSAINVGFFYLKNHGIPEATITAAVEAGKRFFALPESEKMKIDIHKTANYKGYTALLAENTDVTGNGDLHEGFDIGWEAKDLASGGAVTEDRCGEAGNGAGGAMQGGNVWPEGLPGFKEAVLEYYHAAFALGQALFPLFALALELPERWFDDKTTNPAAIMRLLHYPPQDPTKLNEKEIGIGAHTDYECFTILWQDPCGGLQVQNTSGKWVDAVPIPGTVVVNLGDQFARWTNDVFKSTPHRVINRSGRERYSIPLFFGTDYNVLLEPIETCVYPDSPPHYEVMTAGDYVKSRLDATYAHSAPASNI</sequence>
<dbReference type="PROSITE" id="PS51471">
    <property type="entry name" value="FE2OG_OXY"/>
    <property type="match status" value="1"/>
</dbReference>
<dbReference type="Pfam" id="PF03171">
    <property type="entry name" value="2OG-FeII_Oxy"/>
    <property type="match status" value="1"/>
</dbReference>
<evidence type="ECO:0000256" key="5">
    <source>
        <dbReference type="RuleBase" id="RU003682"/>
    </source>
</evidence>
<dbReference type="Proteomes" id="UP000001861">
    <property type="component" value="Unassembled WGS sequence"/>
</dbReference>
<name>A8NSQ0_COPC7</name>
<dbReference type="InterPro" id="IPR027443">
    <property type="entry name" value="IPNS-like_sf"/>
</dbReference>
<evidence type="ECO:0000313" key="7">
    <source>
        <dbReference type="EMBL" id="EAU85839.2"/>
    </source>
</evidence>
<organism evidence="7 8">
    <name type="scientific">Coprinopsis cinerea (strain Okayama-7 / 130 / ATCC MYA-4618 / FGSC 9003)</name>
    <name type="common">Inky cap fungus</name>
    <name type="synonym">Hormographiella aspergillata</name>
    <dbReference type="NCBI Taxonomy" id="240176"/>
    <lineage>
        <taxon>Eukaryota</taxon>
        <taxon>Fungi</taxon>
        <taxon>Dikarya</taxon>
        <taxon>Basidiomycota</taxon>
        <taxon>Agaricomycotina</taxon>
        <taxon>Agaricomycetes</taxon>
        <taxon>Agaricomycetidae</taxon>
        <taxon>Agaricales</taxon>
        <taxon>Agaricineae</taxon>
        <taxon>Psathyrellaceae</taxon>
        <taxon>Coprinopsis</taxon>
    </lineage>
</organism>
<comment type="caution">
    <text evidence="7">The sequence shown here is derived from an EMBL/GenBank/DDBJ whole genome shotgun (WGS) entry which is preliminary data.</text>
</comment>
<dbReference type="OrthoDB" id="288590at2759"/>
<dbReference type="GO" id="GO:0046872">
    <property type="term" value="F:metal ion binding"/>
    <property type="evidence" value="ECO:0007669"/>
    <property type="project" value="UniProtKB-KW"/>
</dbReference>